<dbReference type="EMBL" id="LTAZ01000015">
    <property type="protein sequence ID" value="KYH24229.1"/>
    <property type="molecule type" value="Genomic_DNA"/>
</dbReference>
<comment type="caution">
    <text evidence="1">The sequence shown here is derived from an EMBL/GenBank/DDBJ whole genome shotgun (WGS) entry which is preliminary data.</text>
</comment>
<dbReference type="AlphaFoldDB" id="A0A151A9D8"/>
<dbReference type="PATRIC" id="fig|1008153.3.peg.3930"/>
<keyword evidence="2" id="KW-1185">Reference proteome</keyword>
<name>A0A151A9D8_9EURY</name>
<evidence type="ECO:0000313" key="1">
    <source>
        <dbReference type="EMBL" id="KYH24229.1"/>
    </source>
</evidence>
<organism evidence="1 2">
    <name type="scientific">Halalkalicoccus paucihalophilus</name>
    <dbReference type="NCBI Taxonomy" id="1008153"/>
    <lineage>
        <taxon>Archaea</taxon>
        <taxon>Methanobacteriati</taxon>
        <taxon>Methanobacteriota</taxon>
        <taxon>Stenosarchaea group</taxon>
        <taxon>Halobacteria</taxon>
        <taxon>Halobacteriales</taxon>
        <taxon>Halococcaceae</taxon>
        <taxon>Halalkalicoccus</taxon>
    </lineage>
</organism>
<accession>A0A151A9D8</accession>
<proteinExistence type="predicted"/>
<gene>
    <name evidence="1" type="ORF">HAPAU_37000</name>
</gene>
<sequence length="47" mass="5459">MLVSRALTQQLLLQNRLFQPTPFTMSQSKSTLFERAVRNWSMASEKS</sequence>
<protein>
    <submittedName>
        <fullName evidence="1">Uncharacterized protein</fullName>
    </submittedName>
</protein>
<reference evidence="1 2" key="1">
    <citation type="submission" date="2016-02" db="EMBL/GenBank/DDBJ databases">
        <title>Genome sequence of Halalkalicoccus paucihalophilus DSM 24557.</title>
        <authorList>
            <person name="Poehlein A."/>
            <person name="Daniel R."/>
        </authorList>
    </citation>
    <scope>NUCLEOTIDE SEQUENCE [LARGE SCALE GENOMIC DNA]</scope>
    <source>
        <strain evidence="1 2">DSM 24557</strain>
    </source>
</reference>
<dbReference type="Proteomes" id="UP000075321">
    <property type="component" value="Unassembled WGS sequence"/>
</dbReference>
<evidence type="ECO:0000313" key="2">
    <source>
        <dbReference type="Proteomes" id="UP000075321"/>
    </source>
</evidence>